<dbReference type="GO" id="GO:0005737">
    <property type="term" value="C:cytoplasm"/>
    <property type="evidence" value="ECO:0007669"/>
    <property type="project" value="UniProtKB-ARBA"/>
</dbReference>
<feature type="disulfide bond" description="Redox-active" evidence="13">
    <location>
        <begin position="38"/>
        <end position="43"/>
    </location>
</feature>
<dbReference type="PANTHER" id="PTHR22912">
    <property type="entry name" value="DISULFIDE OXIDOREDUCTASE"/>
    <property type="match status" value="1"/>
</dbReference>
<keyword evidence="18" id="KW-1185">Reference proteome</keyword>
<evidence type="ECO:0000313" key="18">
    <source>
        <dbReference type="Proteomes" id="UP000245695"/>
    </source>
</evidence>
<evidence type="ECO:0000313" key="17">
    <source>
        <dbReference type="EMBL" id="CEI73996.1"/>
    </source>
</evidence>
<evidence type="ECO:0000256" key="5">
    <source>
        <dbReference type="ARBA" id="ARBA00022827"/>
    </source>
</evidence>
<feature type="binding site" evidence="12">
    <location>
        <begin position="177"/>
        <end position="184"/>
    </location>
    <ligand>
        <name>NAD(+)</name>
        <dbReference type="ChEBI" id="CHEBI:57540"/>
    </ligand>
</feature>
<dbReference type="InterPro" id="IPR004099">
    <property type="entry name" value="Pyr_nucl-diS_OxRdtase_dimer"/>
</dbReference>
<evidence type="ECO:0000259" key="16">
    <source>
        <dbReference type="Pfam" id="PF07992"/>
    </source>
</evidence>
<dbReference type="EMBL" id="LN650648">
    <property type="protein sequence ID" value="CEI73996.1"/>
    <property type="molecule type" value="Genomic_DNA"/>
</dbReference>
<dbReference type="EC" id="1.8.1.4" evidence="2 14"/>
<comment type="miscellaneous">
    <text evidence="14">The active site is a redox-active disulfide bond.</text>
</comment>
<dbReference type="InterPro" id="IPR050151">
    <property type="entry name" value="Class-I_Pyr_Nuc-Dis_Oxidored"/>
</dbReference>
<dbReference type="NCBIfam" id="TIGR01350">
    <property type="entry name" value="lipoamide_DH"/>
    <property type="match status" value="1"/>
</dbReference>
<comment type="catalytic activity">
    <reaction evidence="10 14">
        <text>N(6)-[(R)-dihydrolipoyl]-L-lysyl-[protein] + NAD(+) = N(6)-[(R)-lipoyl]-L-lysyl-[protein] + NADH + H(+)</text>
        <dbReference type="Rhea" id="RHEA:15045"/>
        <dbReference type="Rhea" id="RHEA-COMP:10474"/>
        <dbReference type="Rhea" id="RHEA-COMP:10475"/>
        <dbReference type="ChEBI" id="CHEBI:15378"/>
        <dbReference type="ChEBI" id="CHEBI:57540"/>
        <dbReference type="ChEBI" id="CHEBI:57945"/>
        <dbReference type="ChEBI" id="CHEBI:83099"/>
        <dbReference type="ChEBI" id="CHEBI:83100"/>
        <dbReference type="EC" id="1.8.1.4"/>
    </reaction>
</comment>
<feature type="binding site" evidence="12">
    <location>
        <position position="264"/>
    </location>
    <ligand>
        <name>NAD(+)</name>
        <dbReference type="ChEBI" id="CHEBI:57540"/>
    </ligand>
</feature>
<dbReference type="FunFam" id="3.30.390.30:FF:000001">
    <property type="entry name" value="Dihydrolipoyl dehydrogenase"/>
    <property type="match status" value="1"/>
</dbReference>
<feature type="domain" description="FAD/NAD(P)-binding" evidence="16">
    <location>
        <begin position="1"/>
        <end position="319"/>
    </location>
</feature>
<dbReference type="InterPro" id="IPR012999">
    <property type="entry name" value="Pyr_OxRdtase_I_AS"/>
</dbReference>
<feature type="domain" description="Pyridine nucleotide-disulphide oxidoreductase dimerisation" evidence="15">
    <location>
        <begin position="338"/>
        <end position="445"/>
    </location>
</feature>
<evidence type="ECO:0000256" key="14">
    <source>
        <dbReference type="RuleBase" id="RU003692"/>
    </source>
</evidence>
<dbReference type="InterPro" id="IPR006258">
    <property type="entry name" value="Lipoamide_DH"/>
</dbReference>
<dbReference type="PROSITE" id="PS00076">
    <property type="entry name" value="PYRIDINE_REDOX_1"/>
    <property type="match status" value="1"/>
</dbReference>
<accession>A0A2P2BUF5</accession>
<dbReference type="Pfam" id="PF07992">
    <property type="entry name" value="Pyr_redox_2"/>
    <property type="match status" value="1"/>
</dbReference>
<keyword evidence="7 12" id="KW-0520">NAD</keyword>
<keyword evidence="5 12" id="KW-0274">FAD</keyword>
<evidence type="ECO:0000256" key="10">
    <source>
        <dbReference type="ARBA" id="ARBA00049187"/>
    </source>
</evidence>
<organism evidence="17 18">
    <name type="scientific">Romboutsia hominis</name>
    <dbReference type="NCBI Taxonomy" id="1507512"/>
    <lineage>
        <taxon>Bacteria</taxon>
        <taxon>Bacillati</taxon>
        <taxon>Bacillota</taxon>
        <taxon>Clostridia</taxon>
        <taxon>Peptostreptococcales</taxon>
        <taxon>Peptostreptococcaceae</taxon>
        <taxon>Romboutsia</taxon>
    </lineage>
</organism>
<name>A0A2P2BUF5_9FIRM</name>
<keyword evidence="12" id="KW-0547">Nucleotide-binding</keyword>
<dbReference type="Gene3D" id="3.50.50.60">
    <property type="entry name" value="FAD/NAD(P)-binding domain"/>
    <property type="match status" value="2"/>
</dbReference>
<dbReference type="Pfam" id="PF02852">
    <property type="entry name" value="Pyr_redox_dim"/>
    <property type="match status" value="1"/>
</dbReference>
<dbReference type="InterPro" id="IPR001100">
    <property type="entry name" value="Pyr_nuc-diS_OxRdtase"/>
</dbReference>
<dbReference type="InterPro" id="IPR016156">
    <property type="entry name" value="FAD/NAD-linked_Rdtase_dimer_sf"/>
</dbReference>
<proteinExistence type="inferred from homology"/>
<sequence length="463" mass="49627">MKIAVVGGGPGGYVAAIKAAMLGAEVTVIEKKRVGGTCLNVGCIPTKALLASSSMLMNIKEAKDYGINIDGEINADFKAIMGRKDKIVNQLIGGIEFLFEKRGVNLVNGFGKLVDKNTIEVTKEDGSSEIVKADKIILANGSVPVVLPMFPYDKKRVITSDEVLGLEELPESMLIVGGGVIGCEIGQFLRALGTEVTIVQRGDQILPFEDKDVAKQLQRQFKKDKIKVLTDSGVEKCEVVEDGVISTLSNGKEIKTQYVLMAIGRKPNLEGSGIEEIGIELNRGKIVVDENLQTNIEGIYAIGDLIDTPFLAHVASKEGIVAVENALGKSKTVDYTAVPRCVYTEPELAAVGKTERQLEEQGIEYHVGKFEFRGLGKAQAMGHFQGFIKVLADKEDKIVGASIVGPHATDLLTELSLAVHLGLTVEQVGDVIHAHPTLSEGLMEALHDVHGECVHAAPKLAKA</sequence>
<comment type="cofactor">
    <cofactor evidence="12 14">
        <name>FAD</name>
        <dbReference type="ChEBI" id="CHEBI:57692"/>
    </cofactor>
    <text evidence="12 14">Binds 1 FAD per subunit.</text>
</comment>
<evidence type="ECO:0000256" key="9">
    <source>
        <dbReference type="ARBA" id="ARBA00023284"/>
    </source>
</evidence>
<dbReference type="Proteomes" id="UP000245695">
    <property type="component" value="Chromosome 1"/>
</dbReference>
<dbReference type="KEGG" id="rhom:FRIFI_2471"/>
<evidence type="ECO:0000256" key="8">
    <source>
        <dbReference type="ARBA" id="ARBA00023157"/>
    </source>
</evidence>
<evidence type="ECO:0000256" key="1">
    <source>
        <dbReference type="ARBA" id="ARBA00007532"/>
    </source>
</evidence>
<feature type="binding site" evidence="12">
    <location>
        <position position="304"/>
    </location>
    <ligand>
        <name>FAD</name>
        <dbReference type="ChEBI" id="CHEBI:57692"/>
    </ligand>
</feature>
<dbReference type="PRINTS" id="PR00368">
    <property type="entry name" value="FADPNR"/>
</dbReference>
<dbReference type="InterPro" id="IPR023753">
    <property type="entry name" value="FAD/NAD-binding_dom"/>
</dbReference>
<reference evidence="17 18" key="1">
    <citation type="submission" date="2014-09" db="EMBL/GenBank/DDBJ databases">
        <authorList>
            <person name="Hornung B.V."/>
        </authorList>
    </citation>
    <scope>NUCLEOTIDE SEQUENCE [LARGE SCALE GENOMIC DNA]</scope>
    <source>
        <strain evidence="17 18">FRIFI</strain>
    </source>
</reference>
<feature type="binding site" evidence="12">
    <location>
        <position position="111"/>
    </location>
    <ligand>
        <name>FAD</name>
        <dbReference type="ChEBI" id="CHEBI:57692"/>
    </ligand>
</feature>
<protein>
    <recommendedName>
        <fullName evidence="3 14">Dihydrolipoyl dehydrogenase</fullName>
        <ecNumber evidence="2 14">1.8.1.4</ecNumber>
    </recommendedName>
</protein>
<dbReference type="GO" id="GO:0050660">
    <property type="term" value="F:flavin adenine dinucleotide binding"/>
    <property type="evidence" value="ECO:0007669"/>
    <property type="project" value="InterPro"/>
</dbReference>
<dbReference type="SUPFAM" id="SSF51905">
    <property type="entry name" value="FAD/NAD(P)-binding domain"/>
    <property type="match status" value="1"/>
</dbReference>
<evidence type="ECO:0000256" key="13">
    <source>
        <dbReference type="PIRSR" id="PIRSR000350-4"/>
    </source>
</evidence>
<evidence type="ECO:0000256" key="2">
    <source>
        <dbReference type="ARBA" id="ARBA00012608"/>
    </source>
</evidence>
<dbReference type="SUPFAM" id="SSF55424">
    <property type="entry name" value="FAD/NAD-linked reductases, dimerisation (C-terminal) domain"/>
    <property type="match status" value="1"/>
</dbReference>
<dbReference type="PANTHER" id="PTHR22912:SF151">
    <property type="entry name" value="DIHYDROLIPOYL DEHYDROGENASE, MITOCHONDRIAL"/>
    <property type="match status" value="1"/>
</dbReference>
<feature type="active site" description="Proton acceptor" evidence="11">
    <location>
        <position position="435"/>
    </location>
</feature>
<dbReference type="PRINTS" id="PR00411">
    <property type="entry name" value="PNDRDTASEI"/>
</dbReference>
<evidence type="ECO:0000256" key="11">
    <source>
        <dbReference type="PIRSR" id="PIRSR000350-2"/>
    </source>
</evidence>
<dbReference type="RefSeq" id="WP_166506008.1">
    <property type="nucleotide sequence ID" value="NZ_LN650648.1"/>
</dbReference>
<evidence type="ECO:0000259" key="15">
    <source>
        <dbReference type="Pfam" id="PF02852"/>
    </source>
</evidence>
<keyword evidence="4 14" id="KW-0285">Flavoprotein</keyword>
<keyword evidence="9 14" id="KW-0676">Redox-active center</keyword>
<gene>
    <name evidence="17" type="ORF">FRIFI_2471</name>
</gene>
<dbReference type="GO" id="GO:0004148">
    <property type="term" value="F:dihydrolipoyl dehydrogenase (NADH) activity"/>
    <property type="evidence" value="ECO:0007669"/>
    <property type="project" value="UniProtKB-EC"/>
</dbReference>
<dbReference type="InterPro" id="IPR036188">
    <property type="entry name" value="FAD/NAD-bd_sf"/>
</dbReference>
<evidence type="ECO:0000256" key="7">
    <source>
        <dbReference type="ARBA" id="ARBA00023027"/>
    </source>
</evidence>
<dbReference type="GO" id="GO:0006103">
    <property type="term" value="P:2-oxoglutarate metabolic process"/>
    <property type="evidence" value="ECO:0007669"/>
    <property type="project" value="TreeGrafter"/>
</dbReference>
<dbReference type="AlphaFoldDB" id="A0A2P2BUF5"/>
<evidence type="ECO:0000256" key="4">
    <source>
        <dbReference type="ARBA" id="ARBA00022630"/>
    </source>
</evidence>
<keyword evidence="6 14" id="KW-0560">Oxidoreductase</keyword>
<feature type="binding site" evidence="12">
    <location>
        <position position="47"/>
    </location>
    <ligand>
        <name>FAD</name>
        <dbReference type="ChEBI" id="CHEBI:57692"/>
    </ligand>
</feature>
<evidence type="ECO:0000256" key="6">
    <source>
        <dbReference type="ARBA" id="ARBA00023002"/>
    </source>
</evidence>
<dbReference type="Gene3D" id="3.30.390.30">
    <property type="match status" value="1"/>
</dbReference>
<comment type="similarity">
    <text evidence="1 14">Belongs to the class-I pyridine nucleotide-disulfide oxidoreductase family.</text>
</comment>
<evidence type="ECO:0000256" key="3">
    <source>
        <dbReference type="ARBA" id="ARBA00016961"/>
    </source>
</evidence>
<dbReference type="PIRSF" id="PIRSF000350">
    <property type="entry name" value="Mercury_reductase_MerA"/>
    <property type="match status" value="1"/>
</dbReference>
<evidence type="ECO:0000256" key="12">
    <source>
        <dbReference type="PIRSR" id="PIRSR000350-3"/>
    </source>
</evidence>
<keyword evidence="8" id="KW-1015">Disulfide bond</keyword>